<keyword evidence="2" id="KW-1185">Reference proteome</keyword>
<accession>A0A1M6EN19</accession>
<dbReference type="AlphaFoldDB" id="A0A1M6EN19"/>
<evidence type="ECO:0008006" key="3">
    <source>
        <dbReference type="Google" id="ProtNLM"/>
    </source>
</evidence>
<organism evidence="1 2">
    <name type="scientific">Algibacter luteus</name>
    <dbReference type="NCBI Taxonomy" id="1178825"/>
    <lineage>
        <taxon>Bacteria</taxon>
        <taxon>Pseudomonadati</taxon>
        <taxon>Bacteroidota</taxon>
        <taxon>Flavobacteriia</taxon>
        <taxon>Flavobacteriales</taxon>
        <taxon>Flavobacteriaceae</taxon>
        <taxon>Algibacter</taxon>
    </lineage>
</organism>
<dbReference type="EMBL" id="FQYK01000004">
    <property type="protein sequence ID" value="SHI86823.1"/>
    <property type="molecule type" value="Genomic_DNA"/>
</dbReference>
<name>A0A1M6EN19_9FLAO</name>
<sequence>MTTTLKNGILVFSTVFLFGCSSSDDKANDNADCMKTITIPQYYFINNQSYSYETTQELPCDFPEPTEPELIQAPALEGFTYEVLKFEFTPDTGNNTSRLQFEIKLNNPNDYAVSGVPMLTMNADGLVTTASFSNYASVPCLEIGANSSCILTFDQESSLDLAVINSIQLLNVEYFLIN</sequence>
<protein>
    <recommendedName>
        <fullName evidence="3">Lipoprotein</fullName>
    </recommendedName>
</protein>
<dbReference type="STRING" id="1178825.SAMN05216261_2061"/>
<reference evidence="1 2" key="1">
    <citation type="submission" date="2016-11" db="EMBL/GenBank/DDBJ databases">
        <authorList>
            <person name="Jaros S."/>
            <person name="Januszkiewicz K."/>
            <person name="Wedrychowicz H."/>
        </authorList>
    </citation>
    <scope>NUCLEOTIDE SEQUENCE [LARGE SCALE GENOMIC DNA]</scope>
    <source>
        <strain evidence="1 2">CGMCC 1.12213</strain>
    </source>
</reference>
<evidence type="ECO:0000313" key="1">
    <source>
        <dbReference type="EMBL" id="SHI86823.1"/>
    </source>
</evidence>
<dbReference type="RefSeq" id="WP_019386419.1">
    <property type="nucleotide sequence ID" value="NZ_ALIH01000002.1"/>
</dbReference>
<dbReference type="PROSITE" id="PS51257">
    <property type="entry name" value="PROKAR_LIPOPROTEIN"/>
    <property type="match status" value="1"/>
</dbReference>
<dbReference type="eggNOG" id="ENOG5032QUH">
    <property type="taxonomic scope" value="Bacteria"/>
</dbReference>
<dbReference type="OrthoDB" id="1357614at2"/>
<dbReference type="Proteomes" id="UP000184396">
    <property type="component" value="Unassembled WGS sequence"/>
</dbReference>
<evidence type="ECO:0000313" key="2">
    <source>
        <dbReference type="Proteomes" id="UP000184396"/>
    </source>
</evidence>
<proteinExistence type="predicted"/>
<gene>
    <name evidence="1" type="ORF">SAMN05216261_2061</name>
</gene>